<dbReference type="RefSeq" id="WP_096181446.1">
    <property type="nucleotide sequence ID" value="NZ_BDUF01000029.1"/>
</dbReference>
<gene>
    <name evidence="2" type="ORF">EFBL_1373</name>
</gene>
<dbReference type="OrthoDB" id="2369695at2"/>
<accession>A0A292YIK6</accession>
<evidence type="ECO:0000313" key="2">
    <source>
        <dbReference type="EMBL" id="GAX89748.1"/>
    </source>
</evidence>
<organism evidence="2 3">
    <name type="scientific">Effusibacillus lacus</name>
    <dbReference type="NCBI Taxonomy" id="1348429"/>
    <lineage>
        <taxon>Bacteria</taxon>
        <taxon>Bacillati</taxon>
        <taxon>Bacillota</taxon>
        <taxon>Bacilli</taxon>
        <taxon>Bacillales</taxon>
        <taxon>Alicyclobacillaceae</taxon>
        <taxon>Effusibacillus</taxon>
    </lineage>
</organism>
<evidence type="ECO:0000259" key="1">
    <source>
        <dbReference type="Pfam" id="PF13625"/>
    </source>
</evidence>
<protein>
    <recommendedName>
        <fullName evidence="1">Helicase XPB/Ssl2 N-terminal domain-containing protein</fullName>
    </recommendedName>
</protein>
<name>A0A292YIK6_9BACL</name>
<keyword evidence="3" id="KW-1185">Reference proteome</keyword>
<dbReference type="Proteomes" id="UP000217785">
    <property type="component" value="Unassembled WGS sequence"/>
</dbReference>
<comment type="caution">
    <text evidence="2">The sequence shown here is derived from an EMBL/GenBank/DDBJ whole genome shotgun (WGS) entry which is preliminary data.</text>
</comment>
<reference evidence="3" key="1">
    <citation type="submission" date="2017-07" db="EMBL/GenBank/DDBJ databases">
        <title>Draft genome sequence of Effusibacillus lacus strain skLN1.</title>
        <authorList>
            <person name="Watanabe M."/>
            <person name="Kojima H."/>
            <person name="Fukui M."/>
        </authorList>
    </citation>
    <scope>NUCLEOTIDE SEQUENCE [LARGE SCALE GENOMIC DNA]</scope>
    <source>
        <strain evidence="3">skLN1</strain>
    </source>
</reference>
<proteinExistence type="predicted"/>
<dbReference type="EMBL" id="BDUF01000029">
    <property type="protein sequence ID" value="GAX89748.1"/>
    <property type="molecule type" value="Genomic_DNA"/>
</dbReference>
<feature type="domain" description="Helicase XPB/Ssl2 N-terminal" evidence="1">
    <location>
        <begin position="374"/>
        <end position="453"/>
    </location>
</feature>
<dbReference type="AlphaFoldDB" id="A0A292YIK6"/>
<dbReference type="InterPro" id="IPR032830">
    <property type="entry name" value="XPB/Ssl2_N"/>
</dbReference>
<evidence type="ECO:0000313" key="3">
    <source>
        <dbReference type="Proteomes" id="UP000217785"/>
    </source>
</evidence>
<sequence>MRLSECLNSSDINTLKKIAETHRLDCHRSSKNSLMQAIMSRFNNRKFVYEKLDSVDSEHYREALLQLVLDKRQSFSREDLAAIAKRVTGSAEDLDKRLISKFLQDGWMYRLGSGGGGTAYYLPEDLSRTMKEYMAAKLQSRVERTESAPIVYRDDQFAIIRDTVQFISFVKNNEVKTTMEGVIYKRQLMQLLESMEVKEEAVGTGWRFGYGRRFYNYPDRFALIYDYCYGRGIVEEQEAGFLSLTNKTETWLLKSDKDKLMDLVKFWRLLYRRPIPRISLVTSTIATAAKAGWTLKESVNRLVASYVSGYYYDSQEQVMEKRVYQMMVYLGLLCIGKLADGRQVMKLSDVGRELLLEEKMQDEREAVHKDASPLIVHPNFEVLLPASESRLGWELNQFADLALPDLMRIYRLTKGSVSRGFQSGWTADRMVEFLERYSGSPVPVNVKRMIARWCDEQTADK</sequence>
<dbReference type="Pfam" id="PF13625">
    <property type="entry name" value="Helicase_C_3"/>
    <property type="match status" value="1"/>
</dbReference>